<sequence>MIIDCDTCEVRGTACGDCVIGVLMGTPEIDRPVPYLPVDVPDHRPGAVHLAEPAHPSEPQRLSEPMYLAEPERRALEVLADQGLIPRLRLVQAGRPAPPTTPGYVRDAG</sequence>
<proteinExistence type="predicted"/>
<protein>
    <submittedName>
        <fullName evidence="1">Uncharacterized protein</fullName>
    </submittedName>
</protein>
<evidence type="ECO:0000313" key="1">
    <source>
        <dbReference type="EMBL" id="RZT85134.1"/>
    </source>
</evidence>
<gene>
    <name evidence="1" type="ORF">EV383_1998</name>
</gene>
<evidence type="ECO:0000313" key="2">
    <source>
        <dbReference type="Proteomes" id="UP000291591"/>
    </source>
</evidence>
<dbReference type="AlphaFoldDB" id="A0A4Q7UVQ0"/>
<accession>A0A4Q7UVQ0</accession>
<comment type="caution">
    <text evidence="1">The sequence shown here is derived from an EMBL/GenBank/DDBJ whole genome shotgun (WGS) entry which is preliminary data.</text>
</comment>
<reference evidence="1 2" key="1">
    <citation type="submission" date="2019-02" db="EMBL/GenBank/DDBJ databases">
        <title>Sequencing the genomes of 1000 actinobacteria strains.</title>
        <authorList>
            <person name="Klenk H.-P."/>
        </authorList>
    </citation>
    <scope>NUCLEOTIDE SEQUENCE [LARGE SCALE GENOMIC DNA]</scope>
    <source>
        <strain evidence="1 2">DSM 45779</strain>
    </source>
</reference>
<name>A0A4Q7UVQ0_PSEST</name>
<dbReference type="RefSeq" id="WP_130289644.1">
    <property type="nucleotide sequence ID" value="NZ_SHKL01000001.1"/>
</dbReference>
<dbReference type="OrthoDB" id="4774211at2"/>
<dbReference type="Proteomes" id="UP000291591">
    <property type="component" value="Unassembled WGS sequence"/>
</dbReference>
<organism evidence="1 2">
    <name type="scientific">Pseudonocardia sediminis</name>
    <dbReference type="NCBI Taxonomy" id="1397368"/>
    <lineage>
        <taxon>Bacteria</taxon>
        <taxon>Bacillati</taxon>
        <taxon>Actinomycetota</taxon>
        <taxon>Actinomycetes</taxon>
        <taxon>Pseudonocardiales</taxon>
        <taxon>Pseudonocardiaceae</taxon>
        <taxon>Pseudonocardia</taxon>
    </lineage>
</organism>
<dbReference type="EMBL" id="SHKL01000001">
    <property type="protein sequence ID" value="RZT85134.1"/>
    <property type="molecule type" value="Genomic_DNA"/>
</dbReference>
<keyword evidence="2" id="KW-1185">Reference proteome</keyword>